<evidence type="ECO:0000313" key="2">
    <source>
        <dbReference type="EMBL" id="RIB26327.1"/>
    </source>
</evidence>
<dbReference type="STRING" id="44941.A0A397VYB2"/>
<comment type="caution">
    <text evidence="2">The sequence shown here is derived from an EMBL/GenBank/DDBJ whole genome shotgun (WGS) entry which is preliminary data.</text>
</comment>
<protein>
    <submittedName>
        <fullName evidence="2">Uncharacterized protein</fullName>
    </submittedName>
</protein>
<sequence>MTQCLFLTASRVEPTPEELIPEQESSEEASNGFIEDNYDAQKITLQVISEEPEETDDSYSDDEALDNQNIDIQVPQNIENPNRVIGRGRPSKRCYKSSIETEQKRQGTSSRGSYKYEQCGKVGHNAAYHKLKGKGREK</sequence>
<evidence type="ECO:0000313" key="3">
    <source>
        <dbReference type="Proteomes" id="UP000266673"/>
    </source>
</evidence>
<accession>A0A397VYB2</accession>
<feature type="compositionally biased region" description="Acidic residues" evidence="1">
    <location>
        <begin position="51"/>
        <end position="65"/>
    </location>
</feature>
<feature type="region of interest" description="Disordered" evidence="1">
    <location>
        <begin position="1"/>
        <end position="36"/>
    </location>
</feature>
<name>A0A397VYB2_9GLOM</name>
<dbReference type="OrthoDB" id="2416444at2759"/>
<dbReference type="EMBL" id="QKWP01000139">
    <property type="protein sequence ID" value="RIB26327.1"/>
    <property type="molecule type" value="Genomic_DNA"/>
</dbReference>
<gene>
    <name evidence="2" type="ORF">C2G38_2030310</name>
</gene>
<dbReference type="Proteomes" id="UP000266673">
    <property type="component" value="Unassembled WGS sequence"/>
</dbReference>
<evidence type="ECO:0000256" key="1">
    <source>
        <dbReference type="SAM" id="MobiDB-lite"/>
    </source>
</evidence>
<organism evidence="2 3">
    <name type="scientific">Gigaspora rosea</name>
    <dbReference type="NCBI Taxonomy" id="44941"/>
    <lineage>
        <taxon>Eukaryota</taxon>
        <taxon>Fungi</taxon>
        <taxon>Fungi incertae sedis</taxon>
        <taxon>Mucoromycota</taxon>
        <taxon>Glomeromycotina</taxon>
        <taxon>Glomeromycetes</taxon>
        <taxon>Diversisporales</taxon>
        <taxon>Gigasporaceae</taxon>
        <taxon>Gigaspora</taxon>
    </lineage>
</organism>
<reference evidence="2 3" key="1">
    <citation type="submission" date="2018-06" db="EMBL/GenBank/DDBJ databases">
        <title>Comparative genomics reveals the genomic features of Rhizophagus irregularis, R. cerebriforme, R. diaphanum and Gigaspora rosea, and their symbiotic lifestyle signature.</title>
        <authorList>
            <person name="Morin E."/>
            <person name="San Clemente H."/>
            <person name="Chen E.C.H."/>
            <person name="De La Providencia I."/>
            <person name="Hainaut M."/>
            <person name="Kuo A."/>
            <person name="Kohler A."/>
            <person name="Murat C."/>
            <person name="Tang N."/>
            <person name="Roy S."/>
            <person name="Loubradou J."/>
            <person name="Henrissat B."/>
            <person name="Grigoriev I.V."/>
            <person name="Corradi N."/>
            <person name="Roux C."/>
            <person name="Martin F.M."/>
        </authorList>
    </citation>
    <scope>NUCLEOTIDE SEQUENCE [LARGE SCALE GENOMIC DNA]</scope>
    <source>
        <strain evidence="2 3">DAOM 194757</strain>
    </source>
</reference>
<feature type="region of interest" description="Disordered" evidence="1">
    <location>
        <begin position="75"/>
        <end position="117"/>
    </location>
</feature>
<feature type="region of interest" description="Disordered" evidence="1">
    <location>
        <begin position="51"/>
        <end position="70"/>
    </location>
</feature>
<proteinExistence type="predicted"/>
<feature type="compositionally biased region" description="Acidic residues" evidence="1">
    <location>
        <begin position="15"/>
        <end position="27"/>
    </location>
</feature>
<dbReference type="AlphaFoldDB" id="A0A397VYB2"/>
<keyword evidence="3" id="KW-1185">Reference proteome</keyword>